<name>A0A9D1M8Y3_9BACT</name>
<evidence type="ECO:0000256" key="3">
    <source>
        <dbReference type="ARBA" id="ARBA00023163"/>
    </source>
</evidence>
<dbReference type="PROSITE" id="PS50042">
    <property type="entry name" value="CNMP_BINDING_3"/>
    <property type="match status" value="1"/>
</dbReference>
<sequence length="234" mass="26764">MNGMYENLMQLPIFQGISRNKISELIEKTKFHFLKYPAGEQVIRKGEECTHLKFILSGKVRSEIVNKSGKIKVSEVISAPNVIAPNHLFGRSTFYPGDVFAVEDTGIMQVSKAAFVSILQNESIFLINLLNILSRRSQKTIESFLSISTGDVKERLAFWILSFTQRKSTDIRIVCKQKDLYSFFGVQRSIFMAALNDLKEKGIIDFTPQEIVILDRYKLKEILNMEQDDELEKG</sequence>
<evidence type="ECO:0000256" key="2">
    <source>
        <dbReference type="ARBA" id="ARBA00023125"/>
    </source>
</evidence>
<dbReference type="EMBL" id="DVNA01000174">
    <property type="protein sequence ID" value="HIU55713.1"/>
    <property type="molecule type" value="Genomic_DNA"/>
</dbReference>
<dbReference type="PANTHER" id="PTHR24567">
    <property type="entry name" value="CRP FAMILY TRANSCRIPTIONAL REGULATORY PROTEIN"/>
    <property type="match status" value="1"/>
</dbReference>
<dbReference type="Pfam" id="PF13545">
    <property type="entry name" value="HTH_Crp_2"/>
    <property type="match status" value="1"/>
</dbReference>
<dbReference type="InterPro" id="IPR000595">
    <property type="entry name" value="cNMP-bd_dom"/>
</dbReference>
<protein>
    <submittedName>
        <fullName evidence="5">Crp/Fnr family transcriptional regulator</fullName>
    </submittedName>
</protein>
<dbReference type="GO" id="GO:0003677">
    <property type="term" value="F:DNA binding"/>
    <property type="evidence" value="ECO:0007669"/>
    <property type="project" value="UniProtKB-KW"/>
</dbReference>
<dbReference type="CDD" id="cd00038">
    <property type="entry name" value="CAP_ED"/>
    <property type="match status" value="1"/>
</dbReference>
<dbReference type="SMART" id="SM00100">
    <property type="entry name" value="cNMP"/>
    <property type="match status" value="1"/>
</dbReference>
<keyword evidence="2" id="KW-0238">DNA-binding</keyword>
<keyword evidence="1" id="KW-0805">Transcription regulation</keyword>
<proteinExistence type="predicted"/>
<feature type="domain" description="Cyclic nucleotide-binding" evidence="4">
    <location>
        <begin position="13"/>
        <end position="119"/>
    </location>
</feature>
<dbReference type="InterPro" id="IPR036390">
    <property type="entry name" value="WH_DNA-bd_sf"/>
</dbReference>
<dbReference type="Pfam" id="PF00027">
    <property type="entry name" value="cNMP_binding"/>
    <property type="match status" value="1"/>
</dbReference>
<dbReference type="InterPro" id="IPR014710">
    <property type="entry name" value="RmlC-like_jellyroll"/>
</dbReference>
<evidence type="ECO:0000313" key="5">
    <source>
        <dbReference type="EMBL" id="HIU55713.1"/>
    </source>
</evidence>
<reference evidence="5" key="2">
    <citation type="journal article" date="2021" name="PeerJ">
        <title>Extensive microbial diversity within the chicken gut microbiome revealed by metagenomics and culture.</title>
        <authorList>
            <person name="Gilroy R."/>
            <person name="Ravi A."/>
            <person name="Getino M."/>
            <person name="Pursley I."/>
            <person name="Horton D.L."/>
            <person name="Alikhan N.F."/>
            <person name="Baker D."/>
            <person name="Gharbi K."/>
            <person name="Hall N."/>
            <person name="Watson M."/>
            <person name="Adriaenssens E.M."/>
            <person name="Foster-Nyarko E."/>
            <person name="Jarju S."/>
            <person name="Secka A."/>
            <person name="Antonio M."/>
            <person name="Oren A."/>
            <person name="Chaudhuri R.R."/>
            <person name="La Ragione R."/>
            <person name="Hildebrand F."/>
            <person name="Pallen M.J."/>
        </authorList>
    </citation>
    <scope>NUCLEOTIDE SEQUENCE</scope>
    <source>
        <strain evidence="5">CHK158-818</strain>
    </source>
</reference>
<accession>A0A9D1M8Y3</accession>
<dbReference type="InterPro" id="IPR050397">
    <property type="entry name" value="Env_Response_Regulators"/>
</dbReference>
<organism evidence="5 6">
    <name type="scientific">Candidatus Gallibacteroides avistercoris</name>
    <dbReference type="NCBI Taxonomy" id="2840833"/>
    <lineage>
        <taxon>Bacteria</taxon>
        <taxon>Pseudomonadati</taxon>
        <taxon>Bacteroidota</taxon>
        <taxon>Bacteroidia</taxon>
        <taxon>Bacteroidales</taxon>
        <taxon>Bacteroidaceae</taxon>
        <taxon>Bacteroidaceae incertae sedis</taxon>
        <taxon>Candidatus Gallibacteroides</taxon>
    </lineage>
</organism>
<evidence type="ECO:0000313" key="6">
    <source>
        <dbReference type="Proteomes" id="UP000824112"/>
    </source>
</evidence>
<comment type="caution">
    <text evidence="5">The sequence shown here is derived from an EMBL/GenBank/DDBJ whole genome shotgun (WGS) entry which is preliminary data.</text>
</comment>
<dbReference type="Gene3D" id="2.60.120.10">
    <property type="entry name" value="Jelly Rolls"/>
    <property type="match status" value="1"/>
</dbReference>
<dbReference type="SUPFAM" id="SSF51206">
    <property type="entry name" value="cAMP-binding domain-like"/>
    <property type="match status" value="1"/>
</dbReference>
<dbReference type="GO" id="GO:0003700">
    <property type="term" value="F:DNA-binding transcription factor activity"/>
    <property type="evidence" value="ECO:0007669"/>
    <property type="project" value="TreeGrafter"/>
</dbReference>
<gene>
    <name evidence="5" type="ORF">IAB03_07915</name>
</gene>
<dbReference type="InterPro" id="IPR018490">
    <property type="entry name" value="cNMP-bd_dom_sf"/>
</dbReference>
<dbReference type="GO" id="GO:0005829">
    <property type="term" value="C:cytosol"/>
    <property type="evidence" value="ECO:0007669"/>
    <property type="project" value="TreeGrafter"/>
</dbReference>
<evidence type="ECO:0000256" key="1">
    <source>
        <dbReference type="ARBA" id="ARBA00023015"/>
    </source>
</evidence>
<evidence type="ECO:0000259" key="4">
    <source>
        <dbReference type="PROSITE" id="PS50042"/>
    </source>
</evidence>
<reference evidence="5" key="1">
    <citation type="submission" date="2020-10" db="EMBL/GenBank/DDBJ databases">
        <authorList>
            <person name="Gilroy R."/>
        </authorList>
    </citation>
    <scope>NUCLEOTIDE SEQUENCE</scope>
    <source>
        <strain evidence="5">CHK158-818</strain>
    </source>
</reference>
<dbReference type="InterPro" id="IPR012318">
    <property type="entry name" value="HTH_CRP"/>
</dbReference>
<keyword evidence="3" id="KW-0804">Transcription</keyword>
<dbReference type="SUPFAM" id="SSF46785">
    <property type="entry name" value="Winged helix' DNA-binding domain"/>
    <property type="match status" value="1"/>
</dbReference>
<dbReference type="Proteomes" id="UP000824112">
    <property type="component" value="Unassembled WGS sequence"/>
</dbReference>
<dbReference type="AlphaFoldDB" id="A0A9D1M8Y3"/>
<dbReference type="PANTHER" id="PTHR24567:SF58">
    <property type="entry name" value="CYCLIC AMP-BINDING REGULATORY PROTEIN"/>
    <property type="match status" value="1"/>
</dbReference>